<feature type="region of interest" description="Disordered" evidence="1">
    <location>
        <begin position="1"/>
        <end position="71"/>
    </location>
</feature>
<feature type="region of interest" description="Disordered" evidence="1">
    <location>
        <begin position="359"/>
        <end position="378"/>
    </location>
</feature>
<dbReference type="AlphaFoldDB" id="A0A2J8AH06"/>
<evidence type="ECO:0000256" key="1">
    <source>
        <dbReference type="SAM" id="MobiDB-lite"/>
    </source>
</evidence>
<organism evidence="3 4">
    <name type="scientific">Tetrabaena socialis</name>
    <dbReference type="NCBI Taxonomy" id="47790"/>
    <lineage>
        <taxon>Eukaryota</taxon>
        <taxon>Viridiplantae</taxon>
        <taxon>Chlorophyta</taxon>
        <taxon>core chlorophytes</taxon>
        <taxon>Chlorophyceae</taxon>
        <taxon>CS clade</taxon>
        <taxon>Chlamydomonadales</taxon>
        <taxon>Tetrabaenaceae</taxon>
        <taxon>Tetrabaena</taxon>
    </lineage>
</organism>
<sequence length="724" mass="74847">MGCVPSRSAEEEGPAHHLPGDTSKAGGAASKGAASEGGASGKHVRHDGLNGAASGSAPYTPPHTPLARVSAAPSTDGRSLCLIVWDIENVRLPLNTAPGLSPKHVVRYLKKHFIYAPCRTEYRTVAAVTERSLNRIRRDHPSFVEQVIPDLTLLMASAQHAKRNADVVLKKELHMFCMEHAHTARCNPGQLTIVLISGDEDFLEPVQAALQAGFGVELLTHDTASGALLAQGYSHRPTLWSAFLRACSGVQQVVLPYGDEQMHALLRPRSLIVAGFGPKRGGEVARGLVVRLLHEGAAAADGSAAALGVQGAGAAGAEAEVLLVEPSFGEYSGSCCVLVCPAEGQEAAALTHQLRQRGAGGVGGGGGGGGWGGGGGGGGGGQEARLVVFEARRVLRLVLQADDMWTPVQEQAAAAAQAITAAAADEEEQEADGDDGDGGEPTTHSSAIDDQRQPSYNAAAGRGLSDRMADACERLAAMLRQYRVPTANRHQPPPQAHTNHHQPWRQPPPTQLQLLCRFSRVPGPGELATTLLLSAADEQADLLAALSHLREAAPELARQHGVAMLAECMFAGEAVSGPGAQAERVPVAEVGLGAPVAQVAVGAPRRLPSLPFRPSGGSDGEDGWQQVGAAAGPAGQADAEQAGLQNEVQSFDAQDGAGAAEQGVGQAAALPGTASVAAVHAATVGATGGPRGEGNSSTDGSSKWKKRKKRKNKRRNKRNSVVPL</sequence>
<feature type="region of interest" description="Disordered" evidence="1">
    <location>
        <begin position="685"/>
        <end position="724"/>
    </location>
</feature>
<reference evidence="3 4" key="1">
    <citation type="journal article" date="2017" name="Mol. Biol. Evol.">
        <title>The 4-celled Tetrabaena socialis nuclear genome reveals the essential components for genetic control of cell number at the origin of multicellularity in the volvocine lineage.</title>
        <authorList>
            <person name="Featherston J."/>
            <person name="Arakaki Y."/>
            <person name="Hanschen E.R."/>
            <person name="Ferris P.J."/>
            <person name="Michod R.E."/>
            <person name="Olson B.J.S.C."/>
            <person name="Nozaki H."/>
            <person name="Durand P.M."/>
        </authorList>
    </citation>
    <scope>NUCLEOTIDE SEQUENCE [LARGE SCALE GENOMIC DNA]</scope>
    <source>
        <strain evidence="3 4">NIES-571</strain>
    </source>
</reference>
<dbReference type="Pfam" id="PF01936">
    <property type="entry name" value="NYN"/>
    <property type="match status" value="1"/>
</dbReference>
<feature type="region of interest" description="Disordered" evidence="1">
    <location>
        <begin position="487"/>
        <end position="509"/>
    </location>
</feature>
<accession>A0A2J8AH06</accession>
<evidence type="ECO:0000259" key="2">
    <source>
        <dbReference type="Pfam" id="PF01936"/>
    </source>
</evidence>
<keyword evidence="4" id="KW-1185">Reference proteome</keyword>
<gene>
    <name evidence="3" type="ORF">TSOC_001388</name>
</gene>
<evidence type="ECO:0000313" key="3">
    <source>
        <dbReference type="EMBL" id="PNH11776.1"/>
    </source>
</evidence>
<feature type="compositionally biased region" description="Low complexity" evidence="1">
    <location>
        <begin position="625"/>
        <end position="640"/>
    </location>
</feature>
<dbReference type="OrthoDB" id="549353at2759"/>
<evidence type="ECO:0000313" key="4">
    <source>
        <dbReference type="Proteomes" id="UP000236333"/>
    </source>
</evidence>
<proteinExistence type="predicted"/>
<feature type="compositionally biased region" description="Acidic residues" evidence="1">
    <location>
        <begin position="424"/>
        <end position="438"/>
    </location>
</feature>
<feature type="compositionally biased region" description="Basic residues" evidence="1">
    <location>
        <begin position="703"/>
        <end position="718"/>
    </location>
</feature>
<feature type="region of interest" description="Disordered" evidence="1">
    <location>
        <begin position="417"/>
        <end position="462"/>
    </location>
</feature>
<feature type="region of interest" description="Disordered" evidence="1">
    <location>
        <begin position="606"/>
        <end position="640"/>
    </location>
</feature>
<dbReference type="InterPro" id="IPR021139">
    <property type="entry name" value="NYN"/>
</dbReference>
<dbReference type="EMBL" id="PGGS01000022">
    <property type="protein sequence ID" value="PNH11776.1"/>
    <property type="molecule type" value="Genomic_DNA"/>
</dbReference>
<protein>
    <recommendedName>
        <fullName evidence="2">NYN domain-containing protein</fullName>
    </recommendedName>
</protein>
<name>A0A2J8AH06_9CHLO</name>
<feature type="domain" description="NYN" evidence="2">
    <location>
        <begin position="83"/>
        <end position="229"/>
    </location>
</feature>
<comment type="caution">
    <text evidence="3">The sequence shown here is derived from an EMBL/GenBank/DDBJ whole genome shotgun (WGS) entry which is preliminary data.</text>
</comment>
<feature type="compositionally biased region" description="Low complexity" evidence="1">
    <location>
        <begin position="23"/>
        <end position="37"/>
    </location>
</feature>
<feature type="compositionally biased region" description="Low complexity" evidence="1">
    <location>
        <begin position="606"/>
        <end position="615"/>
    </location>
</feature>
<dbReference type="GO" id="GO:0004540">
    <property type="term" value="F:RNA nuclease activity"/>
    <property type="evidence" value="ECO:0007669"/>
    <property type="project" value="InterPro"/>
</dbReference>
<feature type="compositionally biased region" description="Basic and acidic residues" evidence="1">
    <location>
        <begin position="8"/>
        <end position="19"/>
    </location>
</feature>
<dbReference type="Proteomes" id="UP000236333">
    <property type="component" value="Unassembled WGS sequence"/>
</dbReference>